<dbReference type="OrthoDB" id="2139957at2759"/>
<accession>A0A8T9B7I4</accession>
<dbReference type="PANTHER" id="PTHR43802">
    <property type="entry name" value="ENOYL-COA HYDRATASE"/>
    <property type="match status" value="1"/>
</dbReference>
<keyword evidence="4" id="KW-1185">Reference proteome</keyword>
<dbReference type="Pfam" id="PF00378">
    <property type="entry name" value="ECH_1"/>
    <property type="match status" value="1"/>
</dbReference>
<dbReference type="SUPFAM" id="SSF52096">
    <property type="entry name" value="ClpP/crotonase"/>
    <property type="match status" value="1"/>
</dbReference>
<reference evidence="3 4" key="1">
    <citation type="submission" date="2018-05" db="EMBL/GenBank/DDBJ databases">
        <title>Whole genome sequencing for identification of molecular markers to develop diagnostic detection tools for the regulated plant pathogen Lachnellula willkommii.</title>
        <authorList>
            <person name="Giroux E."/>
            <person name="Bilodeau G."/>
        </authorList>
    </citation>
    <scope>NUCLEOTIDE SEQUENCE [LARGE SCALE GENOMIC DNA]</scope>
    <source>
        <strain evidence="3 4">CBS 203.66</strain>
    </source>
</reference>
<dbReference type="Proteomes" id="UP000469559">
    <property type="component" value="Unassembled WGS sequence"/>
</dbReference>
<proteinExistence type="inferred from homology"/>
<feature type="region of interest" description="Disordered" evidence="2">
    <location>
        <begin position="109"/>
        <end position="148"/>
    </location>
</feature>
<dbReference type="AlphaFoldDB" id="A0A8T9B7I4"/>
<evidence type="ECO:0000313" key="3">
    <source>
        <dbReference type="EMBL" id="TVY16014.1"/>
    </source>
</evidence>
<comment type="similarity">
    <text evidence="1">Belongs to the enoyl-CoA hydratase/isomerase family.</text>
</comment>
<feature type="compositionally biased region" description="Low complexity" evidence="2">
    <location>
        <begin position="21"/>
        <end position="33"/>
    </location>
</feature>
<dbReference type="InterPro" id="IPR001753">
    <property type="entry name" value="Enoyl-CoA_hydra/iso"/>
</dbReference>
<dbReference type="EMBL" id="QGMF01000421">
    <property type="protein sequence ID" value="TVY16014.1"/>
    <property type="molecule type" value="Genomic_DNA"/>
</dbReference>
<evidence type="ECO:0000256" key="1">
    <source>
        <dbReference type="ARBA" id="ARBA00005254"/>
    </source>
</evidence>
<feature type="compositionally biased region" description="Low complexity" evidence="2">
    <location>
        <begin position="109"/>
        <end position="129"/>
    </location>
</feature>
<dbReference type="InterPro" id="IPR029045">
    <property type="entry name" value="ClpP/crotonase-like_dom_sf"/>
</dbReference>
<gene>
    <name evidence="3" type="primary">fadB1</name>
    <name evidence="3" type="ORF">LARI1_G005233</name>
</gene>
<feature type="region of interest" description="Disordered" evidence="2">
    <location>
        <begin position="1"/>
        <end position="34"/>
    </location>
</feature>
<feature type="non-terminal residue" evidence="3">
    <location>
        <position position="1"/>
    </location>
</feature>
<feature type="compositionally biased region" description="Pro residues" evidence="2">
    <location>
        <begin position="1"/>
        <end position="11"/>
    </location>
</feature>
<feature type="compositionally biased region" description="Low complexity" evidence="2">
    <location>
        <begin position="139"/>
        <end position="148"/>
    </location>
</feature>
<organism evidence="3 4">
    <name type="scientific">Lachnellula arida</name>
    <dbReference type="NCBI Taxonomy" id="1316785"/>
    <lineage>
        <taxon>Eukaryota</taxon>
        <taxon>Fungi</taxon>
        <taxon>Dikarya</taxon>
        <taxon>Ascomycota</taxon>
        <taxon>Pezizomycotina</taxon>
        <taxon>Leotiomycetes</taxon>
        <taxon>Helotiales</taxon>
        <taxon>Lachnaceae</taxon>
        <taxon>Lachnellula</taxon>
    </lineage>
</organism>
<comment type="caution">
    <text evidence="3">The sequence shown here is derived from an EMBL/GenBank/DDBJ whole genome shotgun (WGS) entry which is preliminary data.</text>
</comment>
<feature type="non-terminal residue" evidence="3">
    <location>
        <position position="148"/>
    </location>
</feature>
<name>A0A8T9B7I4_9HELO</name>
<evidence type="ECO:0000313" key="4">
    <source>
        <dbReference type="Proteomes" id="UP000469559"/>
    </source>
</evidence>
<dbReference type="PANTHER" id="PTHR43802:SF1">
    <property type="entry name" value="IP11341P-RELATED"/>
    <property type="match status" value="1"/>
</dbReference>
<evidence type="ECO:0000256" key="2">
    <source>
        <dbReference type="SAM" id="MobiDB-lite"/>
    </source>
</evidence>
<protein>
    <submittedName>
        <fullName evidence="3">Putative enoyl-CoA hydratase</fullName>
    </submittedName>
</protein>
<sequence>IQKLHPPPHPNPRSKLYENVPLSPSSPTAASFTTPPPIPKDSLISFPHASILLITLNRPKDLNCINSIGHADLDALFTWYDAEPTLLCALLTGGTSRAFCAGADLKEWNTTTNTSKSPSQSKSPSIPTLPSMPPPAPAASPAAAAKNQ</sequence>
<dbReference type="Gene3D" id="3.90.226.10">
    <property type="entry name" value="2-enoyl-CoA Hydratase, Chain A, domain 1"/>
    <property type="match status" value="1"/>
</dbReference>